<sequence length="181" mass="20763">MGNVRRRCMHTWMLEQFNQSAYRKHVKLIGSVLKKVGRANGERAIVQLAQRQNQAVSEVDWRRPRGHGLVNKAHQASMKICHAELMGDPQHWHRRARGHGVPTTVIHVVQHEREDWQARLRKIQDGGSALSLCRLERGLHERSEKPRTAAANGQNARVHMVGCLPGLRQCKGHRRWVLLSI</sequence>
<dbReference type="AlphaFoldDB" id="A0A0D2VQ90"/>
<keyword evidence="2" id="KW-1185">Reference proteome</keyword>
<reference evidence="2" key="1">
    <citation type="submission" date="2011-02" db="EMBL/GenBank/DDBJ databases">
        <title>The Genome Sequence of Capsaspora owczarzaki ATCC 30864.</title>
        <authorList>
            <person name="Russ C."/>
            <person name="Cuomo C."/>
            <person name="Burger G."/>
            <person name="Gray M.W."/>
            <person name="Holland P.W.H."/>
            <person name="King N."/>
            <person name="Lang F.B.F."/>
            <person name="Roger A.J."/>
            <person name="Ruiz-Trillo I."/>
            <person name="Young S.K."/>
            <person name="Zeng Q."/>
            <person name="Gargeya S."/>
            <person name="Alvarado L."/>
            <person name="Berlin A."/>
            <person name="Chapman S.B."/>
            <person name="Chen Z."/>
            <person name="Freedman E."/>
            <person name="Gellesch M."/>
            <person name="Goldberg J."/>
            <person name="Griggs A."/>
            <person name="Gujja S."/>
            <person name="Heilman E."/>
            <person name="Heiman D."/>
            <person name="Howarth C."/>
            <person name="Mehta T."/>
            <person name="Neiman D."/>
            <person name="Pearson M."/>
            <person name="Roberts A."/>
            <person name="Saif S."/>
            <person name="Shea T."/>
            <person name="Shenoy N."/>
            <person name="Sisk P."/>
            <person name="Stolte C."/>
            <person name="Sykes S."/>
            <person name="White J."/>
            <person name="Yandava C."/>
            <person name="Haas B."/>
            <person name="Nusbaum C."/>
            <person name="Birren B."/>
        </authorList>
    </citation>
    <scope>NUCLEOTIDE SEQUENCE</scope>
    <source>
        <strain evidence="2">ATCC 30864</strain>
    </source>
</reference>
<protein>
    <submittedName>
        <fullName evidence="1">Uncharacterized protein</fullName>
    </submittedName>
</protein>
<evidence type="ECO:0000313" key="2">
    <source>
        <dbReference type="Proteomes" id="UP000008743"/>
    </source>
</evidence>
<organism evidence="1 2">
    <name type="scientific">Capsaspora owczarzaki (strain ATCC 30864)</name>
    <dbReference type="NCBI Taxonomy" id="595528"/>
    <lineage>
        <taxon>Eukaryota</taxon>
        <taxon>Filasterea</taxon>
        <taxon>Capsaspora</taxon>
    </lineage>
</organism>
<proteinExistence type="predicted"/>
<evidence type="ECO:0000313" key="1">
    <source>
        <dbReference type="EMBL" id="KJE92772.1"/>
    </source>
</evidence>
<name>A0A0D2VQ90_CAPO3</name>
<dbReference type="InParanoid" id="A0A0D2VQ90"/>
<gene>
    <name evidence="1" type="ORF">CAOG_009701</name>
</gene>
<dbReference type="EMBL" id="KE346364">
    <property type="protein sequence ID" value="KJE92772.1"/>
    <property type="molecule type" value="Genomic_DNA"/>
</dbReference>
<dbReference type="Proteomes" id="UP000008743">
    <property type="component" value="Unassembled WGS sequence"/>
</dbReference>
<accession>A0A0D2VQ90</accession>